<reference evidence="3 4" key="1">
    <citation type="submission" date="2017-12" db="EMBL/GenBank/DDBJ databases">
        <title>The genome sequence of Caulobacter flavus CGMCC1 15093.</title>
        <authorList>
            <person name="Gao J."/>
            <person name="Mao X."/>
            <person name="Sun J."/>
        </authorList>
    </citation>
    <scope>NUCLEOTIDE SEQUENCE [LARGE SCALE GENOMIC DNA]</scope>
    <source>
        <strain evidence="3 4">CGMCC1 15093</strain>
    </source>
</reference>
<dbReference type="RefSeq" id="WP_101711218.1">
    <property type="nucleotide sequence ID" value="NZ_CP026100.1"/>
</dbReference>
<accession>A0A2N5D4V3</accession>
<dbReference type="Proteomes" id="UP000281192">
    <property type="component" value="Chromosome"/>
</dbReference>
<dbReference type="AlphaFoldDB" id="A0A2N5D4V3"/>
<evidence type="ECO:0000313" key="3">
    <source>
        <dbReference type="EMBL" id="PLR21108.1"/>
    </source>
</evidence>
<name>A0A2N5D4V3_9CAUL</name>
<reference evidence="2 5" key="2">
    <citation type="submission" date="2018-01" db="EMBL/GenBank/DDBJ databases">
        <title>Complete genome sequence of Caulobacter flavus RHGG3.</title>
        <authorList>
            <person name="Yang E."/>
        </authorList>
    </citation>
    <scope>NUCLEOTIDE SEQUENCE [LARGE SCALE GENOMIC DNA]</scope>
    <source>
        <strain evidence="2 5">RHGG3</strain>
    </source>
</reference>
<evidence type="ECO:0000313" key="5">
    <source>
        <dbReference type="Proteomes" id="UP000281192"/>
    </source>
</evidence>
<keyword evidence="5" id="KW-1185">Reference proteome</keyword>
<dbReference type="EMBL" id="CP026100">
    <property type="protein sequence ID" value="AYV47131.1"/>
    <property type="molecule type" value="Genomic_DNA"/>
</dbReference>
<dbReference type="OrthoDB" id="7190881at2"/>
<evidence type="ECO:0000256" key="1">
    <source>
        <dbReference type="SAM" id="MobiDB-lite"/>
    </source>
</evidence>
<dbReference type="EMBL" id="PJRQ01000003">
    <property type="protein sequence ID" value="PLR21108.1"/>
    <property type="molecule type" value="Genomic_DNA"/>
</dbReference>
<sequence length="119" mass="13616">MARLIAPERVDDKPRMEHSQNMADGDHTLKINAALAERLKAVSDGLGKSLDEYAIQLLDAFTGLDPRKHDEAYWDEVQRICDETEREGGIPLEDVERWMKSWGADDELPPPEPRPRIHE</sequence>
<protein>
    <submittedName>
        <fullName evidence="3">Antitoxin</fullName>
    </submittedName>
</protein>
<feature type="region of interest" description="Disordered" evidence="1">
    <location>
        <begin position="1"/>
        <end position="25"/>
    </location>
</feature>
<evidence type="ECO:0000313" key="2">
    <source>
        <dbReference type="EMBL" id="AYV47131.1"/>
    </source>
</evidence>
<dbReference type="Proteomes" id="UP000234483">
    <property type="component" value="Unassembled WGS sequence"/>
</dbReference>
<evidence type="ECO:0000313" key="4">
    <source>
        <dbReference type="Proteomes" id="UP000234483"/>
    </source>
</evidence>
<proteinExistence type="predicted"/>
<organism evidence="3 4">
    <name type="scientific">Caulobacter flavus</name>
    <dbReference type="NCBI Taxonomy" id="1679497"/>
    <lineage>
        <taxon>Bacteria</taxon>
        <taxon>Pseudomonadati</taxon>
        <taxon>Pseudomonadota</taxon>
        <taxon>Alphaproteobacteria</taxon>
        <taxon>Caulobacterales</taxon>
        <taxon>Caulobacteraceae</taxon>
        <taxon>Caulobacter</taxon>
    </lineage>
</organism>
<gene>
    <name evidence="2" type="ORF">C1707_13155</name>
    <name evidence="3" type="ORF">CFHF_01245</name>
</gene>
<dbReference type="KEGG" id="cfh:C1707_13155"/>